<reference evidence="1" key="1">
    <citation type="journal article" date="2021" name="Microb. Physiol.">
        <title>Proteogenomic Insights into the Physiology of Marine, Sulfate-Reducing, Filamentous Desulfonema limicola and Desulfonema magnum.</title>
        <authorList>
            <person name="Schnaars V."/>
            <person name="Wohlbrand L."/>
            <person name="Scheve S."/>
            <person name="Hinrichs C."/>
            <person name="Reinhardt R."/>
            <person name="Rabus R."/>
        </authorList>
    </citation>
    <scope>NUCLEOTIDE SEQUENCE</scope>
    <source>
        <strain evidence="1">4be13</strain>
    </source>
</reference>
<protein>
    <submittedName>
        <fullName evidence="1">Uncharacterized protein</fullName>
    </submittedName>
</protein>
<evidence type="ECO:0000313" key="1">
    <source>
        <dbReference type="EMBL" id="QTA89226.1"/>
    </source>
</evidence>
<evidence type="ECO:0000313" key="2">
    <source>
        <dbReference type="Proteomes" id="UP000663722"/>
    </source>
</evidence>
<accession>A0A975BPG4</accession>
<name>A0A975BPG4_9BACT</name>
<gene>
    <name evidence="1" type="ORF">dnm_052760</name>
</gene>
<sequence>MLNFEIITDLRSTSHLVIYQDNSSFRKFTCQMIIVKQTNPIIPGY</sequence>
<dbReference type="Proteomes" id="UP000663722">
    <property type="component" value="Chromosome"/>
</dbReference>
<keyword evidence="2" id="KW-1185">Reference proteome</keyword>
<dbReference type="AlphaFoldDB" id="A0A975BPG4"/>
<proteinExistence type="predicted"/>
<organism evidence="1 2">
    <name type="scientific">Desulfonema magnum</name>
    <dbReference type="NCBI Taxonomy" id="45655"/>
    <lineage>
        <taxon>Bacteria</taxon>
        <taxon>Pseudomonadati</taxon>
        <taxon>Thermodesulfobacteriota</taxon>
        <taxon>Desulfobacteria</taxon>
        <taxon>Desulfobacterales</taxon>
        <taxon>Desulfococcaceae</taxon>
        <taxon>Desulfonema</taxon>
    </lineage>
</organism>
<dbReference type="EMBL" id="CP061800">
    <property type="protein sequence ID" value="QTA89226.1"/>
    <property type="molecule type" value="Genomic_DNA"/>
</dbReference>
<dbReference type="KEGG" id="dmm:dnm_052760"/>